<keyword evidence="2" id="KW-1185">Reference proteome</keyword>
<protein>
    <submittedName>
        <fullName evidence="1">Uncharacterized protein</fullName>
    </submittedName>
</protein>
<evidence type="ECO:0000313" key="1">
    <source>
        <dbReference type="EMBL" id="MFK3866827.1"/>
    </source>
</evidence>
<evidence type="ECO:0000313" key="2">
    <source>
        <dbReference type="Proteomes" id="UP001620262"/>
    </source>
</evidence>
<proteinExistence type="predicted"/>
<dbReference type="Proteomes" id="UP001620262">
    <property type="component" value="Unassembled WGS sequence"/>
</dbReference>
<dbReference type="RefSeq" id="WP_404676673.1">
    <property type="nucleotide sequence ID" value="NZ_JBJDOT010000070.1"/>
</dbReference>
<gene>
    <name evidence="1" type="ORF">ACI2JU_23565</name>
</gene>
<organism evidence="1 2">
    <name type="scientific">Pseudoalteromonas rhizosphaerae</name>
    <dbReference type="NCBI Taxonomy" id="2518973"/>
    <lineage>
        <taxon>Bacteria</taxon>
        <taxon>Pseudomonadati</taxon>
        <taxon>Pseudomonadota</taxon>
        <taxon>Gammaproteobacteria</taxon>
        <taxon>Alteromonadales</taxon>
        <taxon>Pseudoalteromonadaceae</taxon>
        <taxon>Pseudoalteromonas</taxon>
    </lineage>
</organism>
<sequence length="57" mass="6469">MRKHAALRSGATVLKNNETASRRMRFLVLGSLRDKAKNCLGSSKFNLVKVNKYRFAN</sequence>
<reference evidence="1 2" key="1">
    <citation type="submission" date="2024-11" db="EMBL/GenBank/DDBJ databases">
        <title>The Natural Products Discovery Center: Release of the First 8490 Sequenced Strains for Exploring Actinobacteria Biosynthetic Diversity.</title>
        <authorList>
            <person name="Kalkreuter E."/>
            <person name="Kautsar S.A."/>
            <person name="Yang D."/>
            <person name="Bader C.D."/>
            <person name="Teijaro C.N."/>
            <person name="Fluegel L."/>
            <person name="Davis C.M."/>
            <person name="Simpson J.R."/>
            <person name="Lauterbach L."/>
            <person name="Steele A.D."/>
            <person name="Gui C."/>
            <person name="Meng S."/>
            <person name="Li G."/>
            <person name="Viehrig K."/>
            <person name="Ye F."/>
            <person name="Su P."/>
            <person name="Kiefer A.F."/>
            <person name="Nichols A."/>
            <person name="Cepeda A.J."/>
            <person name="Yan W."/>
            <person name="Fan B."/>
            <person name="Jiang Y."/>
            <person name="Adhikari A."/>
            <person name="Zheng C.-J."/>
            <person name="Schuster L."/>
            <person name="Cowan T.M."/>
            <person name="Smanski M.J."/>
            <person name="Chevrette M.G."/>
            <person name="De Carvalho L.P.S."/>
            <person name="Shen B."/>
        </authorList>
    </citation>
    <scope>NUCLEOTIDE SEQUENCE [LARGE SCALE GENOMIC DNA]</scope>
    <source>
        <strain evidence="1 2">NPDC078403</strain>
    </source>
</reference>
<accession>A0ABW8L468</accession>
<dbReference type="EMBL" id="JBJDOT010000070">
    <property type="protein sequence ID" value="MFK3866827.1"/>
    <property type="molecule type" value="Genomic_DNA"/>
</dbReference>
<comment type="caution">
    <text evidence="1">The sequence shown here is derived from an EMBL/GenBank/DDBJ whole genome shotgun (WGS) entry which is preliminary data.</text>
</comment>
<name>A0ABW8L468_9GAMM</name>